<reference evidence="3" key="1">
    <citation type="journal article" date="2019" name="Int. J. Syst. Evol. Microbiol.">
        <title>The Global Catalogue of Microorganisms (GCM) 10K type strain sequencing project: providing services to taxonomists for standard genome sequencing and annotation.</title>
        <authorList>
            <consortium name="The Broad Institute Genomics Platform"/>
            <consortium name="The Broad Institute Genome Sequencing Center for Infectious Disease"/>
            <person name="Wu L."/>
            <person name="Ma J."/>
        </authorList>
    </citation>
    <scope>NUCLEOTIDE SEQUENCE [LARGE SCALE GENOMIC DNA]</scope>
    <source>
        <strain evidence="3">KCTC 42739</strain>
    </source>
</reference>
<dbReference type="InterPro" id="IPR004175">
    <property type="entry name" value="RNA_CPDase"/>
</dbReference>
<gene>
    <name evidence="2" type="ORF">ACFONA_00395</name>
</gene>
<evidence type="ECO:0000313" key="2">
    <source>
        <dbReference type="EMBL" id="MFC3578610.1"/>
    </source>
</evidence>
<sequence length="172" mass="18792">MPTEPFHRLFFAVRPAAGVRRAIAGWRDSLGQTKGLVADDQLHLTAWLFDDRQDFPADAAARAQGAIADVPLASFRLVLDRLVGGAGSVVLVPSAVPPGLLALQGALDRALRAGGLQPRCTWDFRPHVTLLHGRHAVERDIPPIDWPVEELLLLDSIVGERRHETVARWPLG</sequence>
<dbReference type="SUPFAM" id="SSF55144">
    <property type="entry name" value="LigT-like"/>
    <property type="match status" value="1"/>
</dbReference>
<dbReference type="PANTHER" id="PTHR35561">
    <property type="entry name" value="RNA 2',3'-CYCLIC PHOSPHODIESTERASE"/>
    <property type="match status" value="1"/>
</dbReference>
<keyword evidence="2" id="KW-0436">Ligase</keyword>
<dbReference type="Gene3D" id="3.90.1140.10">
    <property type="entry name" value="Cyclic phosphodiesterase"/>
    <property type="match status" value="1"/>
</dbReference>
<name>A0ABV7SR77_9SPHN</name>
<comment type="caution">
    <text evidence="2">The sequence shown here is derived from an EMBL/GenBank/DDBJ whole genome shotgun (WGS) entry which is preliminary data.</text>
</comment>
<dbReference type="PANTHER" id="PTHR35561:SF1">
    <property type="entry name" value="RNA 2',3'-CYCLIC PHOSPHODIESTERASE"/>
    <property type="match status" value="1"/>
</dbReference>
<accession>A0ABV7SR77</accession>
<protein>
    <submittedName>
        <fullName evidence="2">2'-5' RNA ligase family protein</fullName>
    </submittedName>
</protein>
<keyword evidence="1" id="KW-0378">Hydrolase</keyword>
<dbReference type="GO" id="GO:0016874">
    <property type="term" value="F:ligase activity"/>
    <property type="evidence" value="ECO:0007669"/>
    <property type="project" value="UniProtKB-KW"/>
</dbReference>
<dbReference type="EMBL" id="JBHRXP010000001">
    <property type="protein sequence ID" value="MFC3578610.1"/>
    <property type="molecule type" value="Genomic_DNA"/>
</dbReference>
<evidence type="ECO:0000256" key="1">
    <source>
        <dbReference type="ARBA" id="ARBA00022801"/>
    </source>
</evidence>
<keyword evidence="3" id="KW-1185">Reference proteome</keyword>
<organism evidence="2 3">
    <name type="scientific">Sphingomonas hylomeconis</name>
    <dbReference type="NCBI Taxonomy" id="1395958"/>
    <lineage>
        <taxon>Bacteria</taxon>
        <taxon>Pseudomonadati</taxon>
        <taxon>Pseudomonadota</taxon>
        <taxon>Alphaproteobacteria</taxon>
        <taxon>Sphingomonadales</taxon>
        <taxon>Sphingomonadaceae</taxon>
        <taxon>Sphingomonas</taxon>
    </lineage>
</organism>
<evidence type="ECO:0000313" key="3">
    <source>
        <dbReference type="Proteomes" id="UP001595713"/>
    </source>
</evidence>
<proteinExistence type="predicted"/>
<dbReference type="Pfam" id="PF13563">
    <property type="entry name" value="2_5_RNA_ligase2"/>
    <property type="match status" value="1"/>
</dbReference>
<dbReference type="Proteomes" id="UP001595713">
    <property type="component" value="Unassembled WGS sequence"/>
</dbReference>
<dbReference type="InterPro" id="IPR009097">
    <property type="entry name" value="Cyclic_Pdiesterase"/>
</dbReference>
<dbReference type="RefSeq" id="WP_261293972.1">
    <property type="nucleotide sequence ID" value="NZ_JANQBK010000004.1"/>
</dbReference>